<dbReference type="InterPro" id="IPR036053">
    <property type="entry name" value="PABP-dom"/>
</dbReference>
<feature type="compositionally biased region" description="Basic and acidic residues" evidence="5">
    <location>
        <begin position="455"/>
        <end position="464"/>
    </location>
</feature>
<feature type="region of interest" description="Disordered" evidence="5">
    <location>
        <begin position="581"/>
        <end position="615"/>
    </location>
</feature>
<evidence type="ECO:0000256" key="2">
    <source>
        <dbReference type="ARBA" id="ARBA00022737"/>
    </source>
</evidence>
<evidence type="ECO:0000256" key="1">
    <source>
        <dbReference type="ARBA" id="ARBA00008557"/>
    </source>
</evidence>
<dbReference type="EMBL" id="KZ819662">
    <property type="protein sequence ID" value="PWN30181.1"/>
    <property type="molecule type" value="Genomic_DNA"/>
</dbReference>
<dbReference type="InterPro" id="IPR035979">
    <property type="entry name" value="RBD_domain_sf"/>
</dbReference>
<comment type="similarity">
    <text evidence="1">Belongs to the polyadenylate-binding protein type-1 family.</text>
</comment>
<keyword evidence="3 4" id="KW-0694">RNA-binding</keyword>
<dbReference type="SMART" id="SM00360">
    <property type="entry name" value="RRM"/>
    <property type="match status" value="3"/>
</dbReference>
<dbReference type="OrthoDB" id="6159137at2759"/>
<sequence>MANSNGFAEAQDTLRDAPEHPYLSQPFLYITGLDPQIDDRELASEVFSHCLPVRLNIDRNTPAGQLASGTVEFQSMEKTELALATVRNVSLRIRPVTHKEPEPAAKPRLVKGLPPLTDDTAVYNLFRPFGAIARVQCIETNLQGHYTGFKGMANVVYYNEADAIKGQNQLHCLEISGKLISVAPDTSRRPSVGDAPGVGSKLSARAPSFVPTASSAPGQEFAPLSGSIDPCNLFCKNLCPSIDNSELFSLFKSFGHITSARVMRDDQGKSREFGFVSYSTPESATAAMRALDGQQVGTKAITIRVHEPKQVREQKLARIFSGSSSAGSAGGASSRGPSVSPSMSPRSPVSPSNSNSNKGYFTSTPMGNEQLSASTTATSVGAGAFDEIELSRMEPTERDDIIMTEFIKRARELPGRNDDDDVRTIVKGLVGLSLSEQIGALNDSKAFERHVREIKREEEKKEPAAADTPKPAAVDLPAEKKQAPVAAAATEGPAAQVNGASTVEPLPTPQTEKERLVQAVVKLLPTASPSSVDDIVELLVGLPKKERAMALFNGDYLKTKVDAAQAILQMNDDEDIGAAKSELAKEGASTDRVTAAAATKPAEPTASATSPAGGPTHTLASLARLPCLEIVSLARASPTSLPVAPVDQAVWSSTDAMMDRILSESREAERKQKLGDVLFKKIKGLGFKGAPKITIKLLDEEDLRSLAHVAESFPEVLREKVGVVQEELGLKK</sequence>
<feature type="region of interest" description="Disordered" evidence="5">
    <location>
        <begin position="455"/>
        <end position="494"/>
    </location>
</feature>
<evidence type="ECO:0000313" key="8">
    <source>
        <dbReference type="Proteomes" id="UP000245884"/>
    </source>
</evidence>
<dbReference type="GeneID" id="37026787"/>
<dbReference type="InterPro" id="IPR002004">
    <property type="entry name" value="PABP_HYD_C"/>
</dbReference>
<proteinExistence type="inferred from homology"/>
<dbReference type="Gene3D" id="3.30.70.330">
    <property type="match status" value="3"/>
</dbReference>
<keyword evidence="8" id="KW-1185">Reference proteome</keyword>
<feature type="region of interest" description="Disordered" evidence="5">
    <location>
        <begin position="322"/>
        <end position="369"/>
    </location>
</feature>
<evidence type="ECO:0000259" key="6">
    <source>
        <dbReference type="PROSITE" id="PS50102"/>
    </source>
</evidence>
<dbReference type="PROSITE" id="PS50102">
    <property type="entry name" value="RRM"/>
    <property type="match status" value="2"/>
</dbReference>
<feature type="domain" description="RRM" evidence="6">
    <location>
        <begin position="231"/>
        <end position="308"/>
    </location>
</feature>
<evidence type="ECO:0000256" key="5">
    <source>
        <dbReference type="SAM" id="MobiDB-lite"/>
    </source>
</evidence>
<organism evidence="7 8">
    <name type="scientific">Jaminaea rosea</name>
    <dbReference type="NCBI Taxonomy" id="1569628"/>
    <lineage>
        <taxon>Eukaryota</taxon>
        <taxon>Fungi</taxon>
        <taxon>Dikarya</taxon>
        <taxon>Basidiomycota</taxon>
        <taxon>Ustilaginomycotina</taxon>
        <taxon>Exobasidiomycetes</taxon>
        <taxon>Microstromatales</taxon>
        <taxon>Microstromatales incertae sedis</taxon>
        <taxon>Jaminaea</taxon>
    </lineage>
</organism>
<protein>
    <recommendedName>
        <fullName evidence="6">RRM domain-containing protein</fullName>
    </recommendedName>
</protein>
<dbReference type="AlphaFoldDB" id="A0A316V0W0"/>
<gene>
    <name evidence="7" type="ORF">BDZ90DRAFT_229205</name>
</gene>
<dbReference type="Pfam" id="PF00658">
    <property type="entry name" value="MLLE"/>
    <property type="match status" value="1"/>
</dbReference>
<dbReference type="RefSeq" id="XP_025364793.1">
    <property type="nucleotide sequence ID" value="XM_025504964.1"/>
</dbReference>
<reference evidence="7 8" key="1">
    <citation type="journal article" date="2018" name="Mol. Biol. Evol.">
        <title>Broad Genomic Sampling Reveals a Smut Pathogenic Ancestry of the Fungal Clade Ustilaginomycotina.</title>
        <authorList>
            <person name="Kijpornyongpan T."/>
            <person name="Mondo S.J."/>
            <person name="Barry K."/>
            <person name="Sandor L."/>
            <person name="Lee J."/>
            <person name="Lipzen A."/>
            <person name="Pangilinan J."/>
            <person name="LaButti K."/>
            <person name="Hainaut M."/>
            <person name="Henrissat B."/>
            <person name="Grigoriev I.V."/>
            <person name="Spatafora J.W."/>
            <person name="Aime M.C."/>
        </authorList>
    </citation>
    <scope>NUCLEOTIDE SEQUENCE [LARGE SCALE GENOMIC DNA]</scope>
    <source>
        <strain evidence="7 8">MCA 5214</strain>
    </source>
</reference>
<dbReference type="PANTHER" id="PTHR24012">
    <property type="entry name" value="RNA BINDING PROTEIN"/>
    <property type="match status" value="1"/>
</dbReference>
<dbReference type="Pfam" id="PF00076">
    <property type="entry name" value="RRM_1"/>
    <property type="match status" value="2"/>
</dbReference>
<dbReference type="InterPro" id="IPR012677">
    <property type="entry name" value="Nucleotide-bd_a/b_plait_sf"/>
</dbReference>
<dbReference type="Proteomes" id="UP000245884">
    <property type="component" value="Unassembled WGS sequence"/>
</dbReference>
<dbReference type="SUPFAM" id="SSF54928">
    <property type="entry name" value="RNA-binding domain, RBD"/>
    <property type="match status" value="2"/>
</dbReference>
<feature type="domain" description="RRM" evidence="6">
    <location>
        <begin position="106"/>
        <end position="187"/>
    </location>
</feature>
<dbReference type="Gene3D" id="1.10.1900.10">
    <property type="entry name" value="c-terminal domain of poly(a) binding protein"/>
    <property type="match status" value="2"/>
</dbReference>
<evidence type="ECO:0000256" key="4">
    <source>
        <dbReference type="PROSITE-ProRule" id="PRU00176"/>
    </source>
</evidence>
<feature type="compositionally biased region" description="Polar residues" evidence="5">
    <location>
        <begin position="358"/>
        <end position="369"/>
    </location>
</feature>
<evidence type="ECO:0000256" key="3">
    <source>
        <dbReference type="ARBA" id="ARBA00022884"/>
    </source>
</evidence>
<feature type="compositionally biased region" description="Low complexity" evidence="5">
    <location>
        <begin position="594"/>
        <end position="612"/>
    </location>
</feature>
<dbReference type="InterPro" id="IPR000504">
    <property type="entry name" value="RRM_dom"/>
</dbReference>
<feature type="compositionally biased region" description="Low complexity" evidence="5">
    <location>
        <begin position="483"/>
        <end position="494"/>
    </location>
</feature>
<dbReference type="SUPFAM" id="SSF63570">
    <property type="entry name" value="PABC (PABP) domain"/>
    <property type="match status" value="1"/>
</dbReference>
<evidence type="ECO:0000313" key="7">
    <source>
        <dbReference type="EMBL" id="PWN30181.1"/>
    </source>
</evidence>
<dbReference type="GO" id="GO:0003723">
    <property type="term" value="F:RNA binding"/>
    <property type="evidence" value="ECO:0007669"/>
    <property type="project" value="UniProtKB-UniRule"/>
</dbReference>
<name>A0A316V0W0_9BASI</name>
<keyword evidence="2" id="KW-0677">Repeat</keyword>
<feature type="compositionally biased region" description="Low complexity" evidence="5">
    <location>
        <begin position="322"/>
        <end position="357"/>
    </location>
</feature>
<accession>A0A316V0W0</accession>
<dbReference type="STRING" id="1569628.A0A316V0W0"/>